<evidence type="ECO:0000313" key="3">
    <source>
        <dbReference type="Proteomes" id="UP000611500"/>
    </source>
</evidence>
<proteinExistence type="predicted"/>
<feature type="transmembrane region" description="Helical" evidence="1">
    <location>
        <begin position="6"/>
        <end position="27"/>
    </location>
</feature>
<dbReference type="Proteomes" id="UP000611500">
    <property type="component" value="Unassembled WGS sequence"/>
</dbReference>
<evidence type="ECO:0000256" key="1">
    <source>
        <dbReference type="SAM" id="Phobius"/>
    </source>
</evidence>
<protein>
    <submittedName>
        <fullName evidence="2">Uncharacterized protein</fullName>
    </submittedName>
</protein>
<dbReference type="RefSeq" id="WP_028094254.1">
    <property type="nucleotide sequence ID" value="NZ_BNAP01000013.1"/>
</dbReference>
<keyword evidence="1" id="KW-1133">Transmembrane helix</keyword>
<feature type="transmembrane region" description="Helical" evidence="1">
    <location>
        <begin position="39"/>
        <end position="57"/>
    </location>
</feature>
<organism evidence="2 3">
    <name type="scientific">Pseudodonghicola xiamenensis</name>
    <dbReference type="NCBI Taxonomy" id="337702"/>
    <lineage>
        <taxon>Bacteria</taxon>
        <taxon>Pseudomonadati</taxon>
        <taxon>Pseudomonadota</taxon>
        <taxon>Alphaproteobacteria</taxon>
        <taxon>Rhodobacterales</taxon>
        <taxon>Paracoccaceae</taxon>
        <taxon>Pseudodonghicola</taxon>
    </lineage>
</organism>
<dbReference type="Pfam" id="PF06772">
    <property type="entry name" value="LtrA"/>
    <property type="match status" value="1"/>
</dbReference>
<sequence length="105" mass="11170">MIWGYGHVVYFFAGALLAAGLGATFDVINHHSQLTTDQAGQYVAAAVALYFAGLWLVRDRFMPGGWPLLPAATLALWGAVSGIALWPVAALCLATLVLRAWLGAR</sequence>
<evidence type="ECO:0000313" key="2">
    <source>
        <dbReference type="EMBL" id="GHG94841.1"/>
    </source>
</evidence>
<dbReference type="InterPro" id="IPR010640">
    <property type="entry name" value="Low_temperature_requirement_A"/>
</dbReference>
<dbReference type="EMBL" id="BNAP01000013">
    <property type="protein sequence ID" value="GHG94841.1"/>
    <property type="molecule type" value="Genomic_DNA"/>
</dbReference>
<keyword evidence="1" id="KW-0472">Membrane</keyword>
<name>A0A8J3H7E9_9RHOB</name>
<dbReference type="AlphaFoldDB" id="A0A8J3H7E9"/>
<comment type="caution">
    <text evidence="2">The sequence shown here is derived from an EMBL/GenBank/DDBJ whole genome shotgun (WGS) entry which is preliminary data.</text>
</comment>
<gene>
    <name evidence="2" type="ORF">GCM10010961_28150</name>
</gene>
<keyword evidence="3" id="KW-1185">Reference proteome</keyword>
<reference evidence="2" key="1">
    <citation type="journal article" date="2014" name="Int. J. Syst. Evol. Microbiol.">
        <title>Complete genome sequence of Corynebacterium casei LMG S-19264T (=DSM 44701T), isolated from a smear-ripened cheese.</title>
        <authorList>
            <consortium name="US DOE Joint Genome Institute (JGI-PGF)"/>
            <person name="Walter F."/>
            <person name="Albersmeier A."/>
            <person name="Kalinowski J."/>
            <person name="Ruckert C."/>
        </authorList>
    </citation>
    <scope>NUCLEOTIDE SEQUENCE</scope>
    <source>
        <strain evidence="2">CGMCC 1.7081</strain>
    </source>
</reference>
<accession>A0A8J3H7E9</accession>
<keyword evidence="1" id="KW-0812">Transmembrane</keyword>
<reference evidence="2" key="2">
    <citation type="submission" date="2020-09" db="EMBL/GenBank/DDBJ databases">
        <authorList>
            <person name="Sun Q."/>
            <person name="Zhou Y."/>
        </authorList>
    </citation>
    <scope>NUCLEOTIDE SEQUENCE</scope>
    <source>
        <strain evidence="2">CGMCC 1.7081</strain>
    </source>
</reference>